<evidence type="ECO:0000256" key="5">
    <source>
        <dbReference type="ARBA" id="ARBA00023239"/>
    </source>
</evidence>
<comment type="similarity">
    <text evidence="7">Belongs to the transglycosylase MltG family.</text>
</comment>
<evidence type="ECO:0000256" key="4">
    <source>
        <dbReference type="ARBA" id="ARBA00023136"/>
    </source>
</evidence>
<protein>
    <recommendedName>
        <fullName evidence="7">Endolytic murein transglycosylase</fullName>
        <ecNumber evidence="7">4.2.2.29</ecNumber>
    </recommendedName>
    <alternativeName>
        <fullName evidence="7">Peptidoglycan lytic transglycosylase</fullName>
    </alternativeName>
    <alternativeName>
        <fullName evidence="7">Peptidoglycan polymerization terminase</fullName>
    </alternativeName>
</protein>
<proteinExistence type="inferred from homology"/>
<dbReference type="Gene3D" id="3.30.1490.480">
    <property type="entry name" value="Endolytic murein transglycosylase"/>
    <property type="match status" value="2"/>
</dbReference>
<dbReference type="PANTHER" id="PTHR30518">
    <property type="entry name" value="ENDOLYTIC MUREIN TRANSGLYCOSYLASE"/>
    <property type="match status" value="1"/>
</dbReference>
<dbReference type="CDD" id="cd08010">
    <property type="entry name" value="MltG_like"/>
    <property type="match status" value="1"/>
</dbReference>
<dbReference type="Pfam" id="PF02618">
    <property type="entry name" value="YceG"/>
    <property type="match status" value="1"/>
</dbReference>
<keyword evidence="6 7" id="KW-0961">Cell wall biogenesis/degradation</keyword>
<evidence type="ECO:0000313" key="8">
    <source>
        <dbReference type="EMBL" id="PTQ56486.1"/>
    </source>
</evidence>
<keyword evidence="1 7" id="KW-1003">Cell membrane</keyword>
<dbReference type="GO" id="GO:0071555">
    <property type="term" value="P:cell wall organization"/>
    <property type="evidence" value="ECO:0007669"/>
    <property type="project" value="UniProtKB-KW"/>
</dbReference>
<evidence type="ECO:0000256" key="3">
    <source>
        <dbReference type="ARBA" id="ARBA00022989"/>
    </source>
</evidence>
<evidence type="ECO:0000256" key="1">
    <source>
        <dbReference type="ARBA" id="ARBA00022475"/>
    </source>
</evidence>
<comment type="function">
    <text evidence="7">Functions as a peptidoglycan terminase that cleaves nascent peptidoglycan strands endolytically to terminate their elongation.</text>
</comment>
<keyword evidence="3 7" id="KW-1133">Transmembrane helix</keyword>
<comment type="caution">
    <text evidence="8">The sequence shown here is derived from an EMBL/GenBank/DDBJ whole genome shotgun (WGS) entry which is preliminary data.</text>
</comment>
<dbReference type="Proteomes" id="UP000244338">
    <property type="component" value="Unassembled WGS sequence"/>
</dbReference>
<dbReference type="GO" id="GO:0005886">
    <property type="term" value="C:plasma membrane"/>
    <property type="evidence" value="ECO:0007669"/>
    <property type="project" value="UniProtKB-SubCell"/>
</dbReference>
<sequence length="347" mass="39170">MLKRWFVIGGLVFVFLTAAGVGGWWYVRRELAPLPAGDAVEITLPKGASFAEVATILEEHGLIRNAQVFTWYVKLKAPEDASRIKAGVYRLAPGETPDDVLLHLVRGDVYVETDTFTIPEGWTVEEMAELLEQKGIVRREDFLQAANKTYEDVKYMDKIPEDRPGRKYLLEGYLFPDTYAIAKGESAESIVRRMLKRFSDIVGDDFEQKALRLGLTFDEAVTLASMIEKEAVLDEERPKIAGVFYNRLRERWRLESCATVEYVLETHKARLTLKDLEVDDPYNTYRAEGLPPGPIASPGKASLLAAVAPEEHDFFFFVAKEDGSGGHYFSKTYEEHLKQGAKSRGSF</sequence>
<evidence type="ECO:0000256" key="7">
    <source>
        <dbReference type="HAMAP-Rule" id="MF_02065"/>
    </source>
</evidence>
<dbReference type="EMBL" id="PEBX01000027">
    <property type="protein sequence ID" value="PTQ56486.1"/>
    <property type="molecule type" value="Genomic_DNA"/>
</dbReference>
<dbReference type="NCBIfam" id="TIGR00247">
    <property type="entry name" value="endolytic transglycosylase MltG"/>
    <property type="match status" value="1"/>
</dbReference>
<evidence type="ECO:0000256" key="2">
    <source>
        <dbReference type="ARBA" id="ARBA00022692"/>
    </source>
</evidence>
<accession>A0A2R6Y1C4</accession>
<keyword evidence="4 7" id="KW-0472">Membrane</keyword>
<dbReference type="HAMAP" id="MF_02065">
    <property type="entry name" value="MltG"/>
    <property type="match status" value="1"/>
</dbReference>
<name>A0A2R6Y1C4_9BACL</name>
<evidence type="ECO:0000256" key="6">
    <source>
        <dbReference type="ARBA" id="ARBA00023316"/>
    </source>
</evidence>
<dbReference type="InterPro" id="IPR003770">
    <property type="entry name" value="MLTG-like"/>
</dbReference>
<organism evidence="8 9">
    <name type="scientific">Candidatus Carbonibacillus altaicus</name>
    <dbReference type="NCBI Taxonomy" id="2163959"/>
    <lineage>
        <taxon>Bacteria</taxon>
        <taxon>Bacillati</taxon>
        <taxon>Bacillota</taxon>
        <taxon>Bacilli</taxon>
        <taxon>Bacillales</taxon>
        <taxon>Candidatus Carbonibacillus</taxon>
    </lineage>
</organism>
<dbReference type="Gene3D" id="3.30.160.60">
    <property type="entry name" value="Classic Zinc Finger"/>
    <property type="match status" value="1"/>
</dbReference>
<comment type="subcellular location">
    <subcellularLocation>
        <location evidence="7">Cell membrane</location>
        <topology evidence="7">Single-pass membrane protein</topology>
    </subcellularLocation>
</comment>
<dbReference type="GO" id="GO:0008932">
    <property type="term" value="F:lytic endotransglycosylase activity"/>
    <property type="evidence" value="ECO:0007669"/>
    <property type="project" value="UniProtKB-UniRule"/>
</dbReference>
<gene>
    <name evidence="7" type="primary">mltG</name>
    <name evidence="8" type="ORF">BSOLF_0193</name>
</gene>
<dbReference type="EC" id="4.2.2.29" evidence="7"/>
<keyword evidence="5 7" id="KW-0456">Lyase</keyword>
<feature type="site" description="Important for catalytic activity" evidence="7">
    <location>
        <position position="230"/>
    </location>
</feature>
<comment type="catalytic activity">
    <reaction evidence="7">
        <text>a peptidoglycan chain = a peptidoglycan chain with N-acetyl-1,6-anhydromuramyl-[peptide] at the reducing end + a peptidoglycan chain with N-acetylglucosamine at the non-reducing end.</text>
        <dbReference type="EC" id="4.2.2.29"/>
    </reaction>
</comment>
<dbReference type="GO" id="GO:0009252">
    <property type="term" value="P:peptidoglycan biosynthetic process"/>
    <property type="evidence" value="ECO:0007669"/>
    <property type="project" value="UniProtKB-UniRule"/>
</dbReference>
<reference evidence="9" key="1">
    <citation type="journal article" date="2018" name="Sci. Rep.">
        <title>Lignite coal burning seam in the remote Altai Mountains harbors a hydrogen-driven thermophilic microbial community.</title>
        <authorList>
            <person name="Kadnikov V.V."/>
            <person name="Mardanov A.V."/>
            <person name="Ivasenko D.A."/>
            <person name="Antsiferov D.V."/>
            <person name="Beletsky A.V."/>
            <person name="Karnachuk O.V."/>
            <person name="Ravin N.V."/>
        </authorList>
    </citation>
    <scope>NUCLEOTIDE SEQUENCE [LARGE SCALE GENOMIC DNA]</scope>
</reference>
<dbReference type="AlphaFoldDB" id="A0A2R6Y1C4"/>
<keyword evidence="2 7" id="KW-0812">Transmembrane</keyword>
<feature type="transmembrane region" description="Helical" evidence="7">
    <location>
        <begin position="6"/>
        <end position="27"/>
    </location>
</feature>
<dbReference type="PANTHER" id="PTHR30518:SF2">
    <property type="entry name" value="ENDOLYTIC MUREIN TRANSGLYCOSYLASE"/>
    <property type="match status" value="1"/>
</dbReference>
<evidence type="ECO:0000313" key="9">
    <source>
        <dbReference type="Proteomes" id="UP000244338"/>
    </source>
</evidence>